<sequence>MVADGMQYNQAHDRSTQQWGVFDHGSLDFDVVSRHRRTGITGWLQMSMSRRCTERMRGPLPIGSS</sequence>
<organism evidence="2">
    <name type="scientific">Serpula lacrymans var. lacrymans (strain S7.3)</name>
    <name type="common">Dry rot fungus</name>
    <dbReference type="NCBI Taxonomy" id="936435"/>
    <lineage>
        <taxon>Eukaryota</taxon>
        <taxon>Fungi</taxon>
        <taxon>Dikarya</taxon>
        <taxon>Basidiomycota</taxon>
        <taxon>Agaricomycotina</taxon>
        <taxon>Agaricomycetes</taxon>
        <taxon>Agaricomycetidae</taxon>
        <taxon>Boletales</taxon>
        <taxon>Coniophorineae</taxon>
        <taxon>Serpulaceae</taxon>
        <taxon>Serpula</taxon>
    </lineage>
</organism>
<reference evidence="2" key="1">
    <citation type="journal article" date="2011" name="Science">
        <title>The plant cell wall-decomposing machinery underlies the functional diversity of forest fungi.</title>
        <authorList>
            <person name="Eastwood D.C."/>
            <person name="Floudas D."/>
            <person name="Binder M."/>
            <person name="Majcherczyk A."/>
            <person name="Schneider P."/>
            <person name="Aerts A."/>
            <person name="Asiegbu F.O."/>
            <person name="Baker S.E."/>
            <person name="Barry K."/>
            <person name="Bendiksby M."/>
            <person name="Blumentritt M."/>
            <person name="Coutinho P.M."/>
            <person name="Cullen D."/>
            <person name="de Vries R.P."/>
            <person name="Gathman A."/>
            <person name="Goodell B."/>
            <person name="Henrissat B."/>
            <person name="Ihrmark K."/>
            <person name="Kauserud H."/>
            <person name="Kohler A."/>
            <person name="LaButti K."/>
            <person name="Lapidus A."/>
            <person name="Lavin J.L."/>
            <person name="Lee Y.-H."/>
            <person name="Lindquist E."/>
            <person name="Lilly W."/>
            <person name="Lucas S."/>
            <person name="Morin E."/>
            <person name="Murat C."/>
            <person name="Oguiza J.A."/>
            <person name="Park J."/>
            <person name="Pisabarro A.G."/>
            <person name="Riley R."/>
            <person name="Rosling A."/>
            <person name="Salamov A."/>
            <person name="Schmidt O."/>
            <person name="Schmutz J."/>
            <person name="Skrede I."/>
            <person name="Stenlid J."/>
            <person name="Wiebenga A."/>
            <person name="Xie X."/>
            <person name="Kuees U."/>
            <person name="Hibbett D.S."/>
            <person name="Hoffmeister D."/>
            <person name="Hoegberg N."/>
            <person name="Martin F."/>
            <person name="Grigoriev I.V."/>
            <person name="Watkinson S.C."/>
        </authorList>
    </citation>
    <scope>NUCLEOTIDE SEQUENCE [LARGE SCALE GENOMIC DNA]</scope>
    <source>
        <strain evidence="2">strain S7.3</strain>
    </source>
</reference>
<dbReference type="HOGENOM" id="CLU_2851129_0_0_1"/>
<dbReference type="EMBL" id="GL945481">
    <property type="protein sequence ID" value="EGN98162.1"/>
    <property type="molecule type" value="Genomic_DNA"/>
</dbReference>
<dbReference type="InParanoid" id="F8Q1I4"/>
<evidence type="ECO:0000313" key="2">
    <source>
        <dbReference type="Proteomes" id="UP000008063"/>
    </source>
</evidence>
<dbReference type="AlphaFoldDB" id="F8Q1I4"/>
<proteinExistence type="predicted"/>
<dbReference type="Proteomes" id="UP000008063">
    <property type="component" value="Unassembled WGS sequence"/>
</dbReference>
<protein>
    <submittedName>
        <fullName evidence="1">Uncharacterized protein</fullName>
    </submittedName>
</protein>
<name>F8Q1I4_SERL3</name>
<gene>
    <name evidence="1" type="ORF">SERLA73DRAFT_138467</name>
</gene>
<evidence type="ECO:0000313" key="1">
    <source>
        <dbReference type="EMBL" id="EGN98162.1"/>
    </source>
</evidence>
<accession>F8Q1I4</accession>
<keyword evidence="2" id="KW-1185">Reference proteome</keyword>